<accession>A0A5C3MRE1</accession>
<dbReference type="PANTHER" id="PTHR47549">
    <property type="entry name" value="GOLGI APPARATUS MEMBRANE PROTEIN TVP38-RELATED"/>
    <property type="match status" value="1"/>
</dbReference>
<protein>
    <recommendedName>
        <fullName evidence="9">Golgi apparatus membrane protein TVP38</fullName>
    </recommendedName>
</protein>
<dbReference type="OrthoDB" id="166803at2759"/>
<evidence type="ECO:0000256" key="4">
    <source>
        <dbReference type="ARBA" id="ARBA00023136"/>
    </source>
</evidence>
<keyword evidence="8" id="KW-1185">Reference proteome</keyword>
<feature type="transmembrane region" description="Helical" evidence="6">
    <location>
        <begin position="299"/>
        <end position="321"/>
    </location>
</feature>
<feature type="compositionally biased region" description="Pro residues" evidence="5">
    <location>
        <begin position="699"/>
        <end position="709"/>
    </location>
</feature>
<evidence type="ECO:0000256" key="5">
    <source>
        <dbReference type="SAM" id="MobiDB-lite"/>
    </source>
</evidence>
<feature type="transmembrane region" description="Helical" evidence="6">
    <location>
        <begin position="81"/>
        <end position="101"/>
    </location>
</feature>
<reference evidence="7 8" key="1">
    <citation type="journal article" date="2019" name="Nat. Ecol. Evol.">
        <title>Megaphylogeny resolves global patterns of mushroom evolution.</title>
        <authorList>
            <person name="Varga T."/>
            <person name="Krizsan K."/>
            <person name="Foldi C."/>
            <person name="Dima B."/>
            <person name="Sanchez-Garcia M."/>
            <person name="Sanchez-Ramirez S."/>
            <person name="Szollosi G.J."/>
            <person name="Szarkandi J.G."/>
            <person name="Papp V."/>
            <person name="Albert L."/>
            <person name="Andreopoulos W."/>
            <person name="Angelini C."/>
            <person name="Antonin V."/>
            <person name="Barry K.W."/>
            <person name="Bougher N.L."/>
            <person name="Buchanan P."/>
            <person name="Buyck B."/>
            <person name="Bense V."/>
            <person name="Catcheside P."/>
            <person name="Chovatia M."/>
            <person name="Cooper J."/>
            <person name="Damon W."/>
            <person name="Desjardin D."/>
            <person name="Finy P."/>
            <person name="Geml J."/>
            <person name="Haridas S."/>
            <person name="Hughes K."/>
            <person name="Justo A."/>
            <person name="Karasinski D."/>
            <person name="Kautmanova I."/>
            <person name="Kiss B."/>
            <person name="Kocsube S."/>
            <person name="Kotiranta H."/>
            <person name="LaButti K.M."/>
            <person name="Lechner B.E."/>
            <person name="Liimatainen K."/>
            <person name="Lipzen A."/>
            <person name="Lukacs Z."/>
            <person name="Mihaltcheva S."/>
            <person name="Morgado L.N."/>
            <person name="Niskanen T."/>
            <person name="Noordeloos M.E."/>
            <person name="Ohm R.A."/>
            <person name="Ortiz-Santana B."/>
            <person name="Ovrebo C."/>
            <person name="Racz N."/>
            <person name="Riley R."/>
            <person name="Savchenko A."/>
            <person name="Shiryaev A."/>
            <person name="Soop K."/>
            <person name="Spirin V."/>
            <person name="Szebenyi C."/>
            <person name="Tomsovsky M."/>
            <person name="Tulloss R.E."/>
            <person name="Uehling J."/>
            <person name="Grigoriev I.V."/>
            <person name="Vagvolgyi C."/>
            <person name="Papp T."/>
            <person name="Martin F.M."/>
            <person name="Miettinen O."/>
            <person name="Hibbett D.S."/>
            <person name="Nagy L.G."/>
        </authorList>
    </citation>
    <scope>NUCLEOTIDE SEQUENCE [LARGE SCALE GENOMIC DNA]</scope>
    <source>
        <strain evidence="7 8">OMC1185</strain>
    </source>
</reference>
<sequence>MAAPYPAYQQQSYPYPPQQSVSPNNNYNNNDRPFDGFKANAGRDLARTPSPTPSEAEELSKQGAFDWQKLRNWRFWIRREWLWYYVGLVLITAFVGAITIYHTQIVHWLKPAADWMHDLRFGFLIPIAIFFVISFPPLFGHEIVAVICGLVWGLWIGFAIVAAGTFVGEVGNFYAFKYCCRARGEKLEKTQISYACLAKVVRDGGFKIALIARLKIGGAAFPVYAGGYALWKRDFDFDSFANQDKRLDRFLSLQRFLADARQTDLSHLCQPLIFALFFSPTLIIMSVTTAVFSTCGMGIITFSIAAILSLPKQFVTVYLGVILEQSSDGGTVDTKTRIIDYSVIAITTLMTFAAMWYIYSKMGKVKPGVIYDRRKARQAKLQREAQLGPSPYGNPSFASTTNVPFNVAGQDLEHQQWDKEGRAIGYSPGPIAAPQPYRPDGFNDRQGDIGNVYPMSEVGRGRDGRLPVRTQSEESVTWDTSSGGHEREYEMPRVQSPPGLHEPISANDGRGQREPQTPRQQQYAPHSGQYAPPSGPPLDPVVPALPPPPQSPRSASGNTGFNPYGQGQTNLSPSPMFHGVAGPHPAARVASPAILPSQSPAPGQFASYPNQQFTSYPSRPYPNPYGASPTQTPTQASFSTQQQYAPAQPQSPQLHQMQSFHAPEPSDASFYTAHPGPHSRNGTLESSGSPLQPPNRVLSPPPPSYHTMQ</sequence>
<organism evidence="7 8">
    <name type="scientific">Heliocybe sulcata</name>
    <dbReference type="NCBI Taxonomy" id="5364"/>
    <lineage>
        <taxon>Eukaryota</taxon>
        <taxon>Fungi</taxon>
        <taxon>Dikarya</taxon>
        <taxon>Basidiomycota</taxon>
        <taxon>Agaricomycotina</taxon>
        <taxon>Agaricomycetes</taxon>
        <taxon>Gloeophyllales</taxon>
        <taxon>Gloeophyllaceae</taxon>
        <taxon>Heliocybe</taxon>
    </lineage>
</organism>
<feature type="region of interest" description="Disordered" evidence="5">
    <location>
        <begin position="1"/>
        <end position="56"/>
    </location>
</feature>
<proteinExistence type="predicted"/>
<feature type="compositionally biased region" description="Low complexity" evidence="5">
    <location>
        <begin position="641"/>
        <end position="653"/>
    </location>
</feature>
<feature type="transmembrane region" description="Helical" evidence="6">
    <location>
        <begin position="272"/>
        <end position="292"/>
    </location>
</feature>
<dbReference type="InterPro" id="IPR051076">
    <property type="entry name" value="Golgi_membrane_TVP38/TMEM64"/>
</dbReference>
<dbReference type="AlphaFoldDB" id="A0A5C3MRE1"/>
<keyword evidence="3 6" id="KW-1133">Transmembrane helix</keyword>
<evidence type="ECO:0000256" key="3">
    <source>
        <dbReference type="ARBA" id="ARBA00022989"/>
    </source>
</evidence>
<dbReference type="GO" id="GO:0012505">
    <property type="term" value="C:endomembrane system"/>
    <property type="evidence" value="ECO:0007669"/>
    <property type="project" value="UniProtKB-SubCell"/>
</dbReference>
<feature type="transmembrane region" description="Helical" evidence="6">
    <location>
        <begin position="341"/>
        <end position="359"/>
    </location>
</feature>
<evidence type="ECO:0000313" key="8">
    <source>
        <dbReference type="Proteomes" id="UP000305948"/>
    </source>
</evidence>
<dbReference type="PANTHER" id="PTHR47549:SF2">
    <property type="entry name" value="GOLGI APPARATUS MEMBRANE PROTEIN TVP38"/>
    <property type="match status" value="1"/>
</dbReference>
<feature type="transmembrane region" description="Helical" evidence="6">
    <location>
        <begin position="146"/>
        <end position="167"/>
    </location>
</feature>
<feature type="compositionally biased region" description="Low complexity" evidence="5">
    <location>
        <begin position="1"/>
        <end position="30"/>
    </location>
</feature>
<feature type="compositionally biased region" description="Polar residues" evidence="5">
    <location>
        <begin position="680"/>
        <end position="689"/>
    </location>
</feature>
<evidence type="ECO:0000256" key="6">
    <source>
        <dbReference type="SAM" id="Phobius"/>
    </source>
</evidence>
<feature type="compositionally biased region" description="Pro residues" evidence="5">
    <location>
        <begin position="533"/>
        <end position="551"/>
    </location>
</feature>
<feature type="transmembrane region" description="Helical" evidence="6">
    <location>
        <begin position="121"/>
        <end position="139"/>
    </location>
</feature>
<keyword evidence="4 6" id="KW-0472">Membrane</keyword>
<evidence type="ECO:0008006" key="9">
    <source>
        <dbReference type="Google" id="ProtNLM"/>
    </source>
</evidence>
<feature type="compositionally biased region" description="Polar residues" evidence="5">
    <location>
        <begin position="596"/>
        <end position="617"/>
    </location>
</feature>
<keyword evidence="2 6" id="KW-0812">Transmembrane</keyword>
<feature type="compositionally biased region" description="Polar residues" evidence="5">
    <location>
        <begin position="556"/>
        <end position="573"/>
    </location>
</feature>
<dbReference type="STRING" id="5364.A0A5C3MRE1"/>
<evidence type="ECO:0000313" key="7">
    <source>
        <dbReference type="EMBL" id="TFK47894.1"/>
    </source>
</evidence>
<feature type="region of interest" description="Disordered" evidence="5">
    <location>
        <begin position="422"/>
        <end position="709"/>
    </location>
</feature>
<feature type="compositionally biased region" description="Polar residues" evidence="5">
    <location>
        <begin position="514"/>
        <end position="524"/>
    </location>
</feature>
<name>A0A5C3MRE1_9AGAM</name>
<dbReference type="Proteomes" id="UP000305948">
    <property type="component" value="Unassembled WGS sequence"/>
</dbReference>
<gene>
    <name evidence="7" type="ORF">OE88DRAFT_1810956</name>
</gene>
<evidence type="ECO:0000256" key="2">
    <source>
        <dbReference type="ARBA" id="ARBA00022692"/>
    </source>
</evidence>
<feature type="compositionally biased region" description="Polar residues" evidence="5">
    <location>
        <begin position="628"/>
        <end position="640"/>
    </location>
</feature>
<feature type="compositionally biased region" description="Polar residues" evidence="5">
    <location>
        <begin position="469"/>
        <end position="483"/>
    </location>
</feature>
<evidence type="ECO:0000256" key="1">
    <source>
        <dbReference type="ARBA" id="ARBA00004127"/>
    </source>
</evidence>
<comment type="subcellular location">
    <subcellularLocation>
        <location evidence="1">Endomembrane system</location>
        <topology evidence="1">Multi-pass membrane protein</topology>
    </subcellularLocation>
</comment>
<dbReference type="EMBL" id="ML213522">
    <property type="protein sequence ID" value="TFK47894.1"/>
    <property type="molecule type" value="Genomic_DNA"/>
</dbReference>